<dbReference type="Proteomes" id="UP000176445">
    <property type="component" value="Unassembled WGS sequence"/>
</dbReference>
<comment type="caution">
    <text evidence="2">The sequence shown here is derived from an EMBL/GenBank/DDBJ whole genome shotgun (WGS) entry which is preliminary data.</text>
</comment>
<gene>
    <name evidence="2" type="ORF">A2704_02730</name>
</gene>
<keyword evidence="1" id="KW-1133">Transmembrane helix</keyword>
<dbReference type="EMBL" id="MFKW01000039">
    <property type="protein sequence ID" value="OGG51063.1"/>
    <property type="molecule type" value="Genomic_DNA"/>
</dbReference>
<sequence length="275" mass="30349">MQPLSKRKRRVYMYGLFVVFLLCLPAVMFYANGYRFEIGVGFVRTGSIIISVSEGNAVVFLNGEEIGTSGFLRRNFYVDNLAPDTYQILVLREGDHPWHRSLVVEEELVTDAQAFLVPKEILSVRLIDSARVPLSTTTTPHATYEKYRTAFLPSKATSTPIAPTSNEVAVVEDGDVFVLWVDGDTLPPSRFCRAPSTCGTLIPVEVGGQLAINAEFFDGGVVYTTKEGGVFLGEVDVRPEPLTVPLYSMRGADFRIVDGHLIVKDGTVLYEIMGL</sequence>
<keyword evidence="1" id="KW-0812">Transmembrane</keyword>
<reference evidence="2 3" key="1">
    <citation type="journal article" date="2016" name="Nat. Commun.">
        <title>Thousands of microbial genomes shed light on interconnected biogeochemical processes in an aquifer system.</title>
        <authorList>
            <person name="Anantharaman K."/>
            <person name="Brown C.T."/>
            <person name="Hug L.A."/>
            <person name="Sharon I."/>
            <person name="Castelle C.J."/>
            <person name="Probst A.J."/>
            <person name="Thomas B.C."/>
            <person name="Singh A."/>
            <person name="Wilkins M.J."/>
            <person name="Karaoz U."/>
            <person name="Brodie E.L."/>
            <person name="Williams K.H."/>
            <person name="Hubbard S.S."/>
            <person name="Banfield J.F."/>
        </authorList>
    </citation>
    <scope>NUCLEOTIDE SEQUENCE [LARGE SCALE GENOMIC DNA]</scope>
</reference>
<accession>A0A1F6CPH3</accession>
<proteinExistence type="predicted"/>
<dbReference type="AlphaFoldDB" id="A0A1F6CPH3"/>
<organism evidence="2 3">
    <name type="scientific">Candidatus Kaiserbacteria bacterium RIFCSPHIGHO2_01_FULL_54_36b</name>
    <dbReference type="NCBI Taxonomy" id="1798483"/>
    <lineage>
        <taxon>Bacteria</taxon>
        <taxon>Candidatus Kaiseribacteriota</taxon>
    </lineage>
</organism>
<evidence type="ECO:0000313" key="2">
    <source>
        <dbReference type="EMBL" id="OGG51063.1"/>
    </source>
</evidence>
<name>A0A1F6CPH3_9BACT</name>
<evidence type="ECO:0000313" key="3">
    <source>
        <dbReference type="Proteomes" id="UP000176445"/>
    </source>
</evidence>
<evidence type="ECO:0008006" key="4">
    <source>
        <dbReference type="Google" id="ProtNLM"/>
    </source>
</evidence>
<protein>
    <recommendedName>
        <fullName evidence="4">PEGA domain-containing protein</fullName>
    </recommendedName>
</protein>
<keyword evidence="1" id="KW-0472">Membrane</keyword>
<evidence type="ECO:0000256" key="1">
    <source>
        <dbReference type="SAM" id="Phobius"/>
    </source>
</evidence>
<feature type="transmembrane region" description="Helical" evidence="1">
    <location>
        <begin position="12"/>
        <end position="31"/>
    </location>
</feature>